<keyword evidence="4 6" id="KW-0472">Membrane</keyword>
<feature type="transmembrane region" description="Helical" evidence="6">
    <location>
        <begin position="26"/>
        <end position="49"/>
    </location>
</feature>
<dbReference type="PANTHER" id="PTHR30386">
    <property type="entry name" value="MEMBRANE FUSION SUBUNIT OF EMRAB-TOLC MULTIDRUG EFFLUX PUMP"/>
    <property type="match status" value="1"/>
</dbReference>
<dbReference type="PANTHER" id="PTHR30386:SF26">
    <property type="entry name" value="TRANSPORT PROTEIN COMB"/>
    <property type="match status" value="1"/>
</dbReference>
<evidence type="ECO:0000256" key="3">
    <source>
        <dbReference type="ARBA" id="ARBA00022989"/>
    </source>
</evidence>
<dbReference type="AlphaFoldDB" id="A0A556N3W5"/>
<evidence type="ECO:0000256" key="5">
    <source>
        <dbReference type="SAM" id="Coils"/>
    </source>
</evidence>
<keyword evidence="3 6" id="KW-1133">Transmembrane helix</keyword>
<dbReference type="OrthoDB" id="7057889at2"/>
<protein>
    <submittedName>
        <fullName evidence="7">HlyD family efflux transporter periplasmic adaptor subunit</fullName>
    </submittedName>
</protein>
<evidence type="ECO:0000256" key="1">
    <source>
        <dbReference type="ARBA" id="ARBA00004167"/>
    </source>
</evidence>
<evidence type="ECO:0000256" key="6">
    <source>
        <dbReference type="SAM" id="Phobius"/>
    </source>
</evidence>
<keyword evidence="5" id="KW-0175">Coiled coil</keyword>
<evidence type="ECO:0000313" key="8">
    <source>
        <dbReference type="Proteomes" id="UP000316008"/>
    </source>
</evidence>
<dbReference type="RefSeq" id="WP_144332260.1">
    <property type="nucleotide sequence ID" value="NZ_VLPL01000002.1"/>
</dbReference>
<dbReference type="InterPro" id="IPR050739">
    <property type="entry name" value="MFP"/>
</dbReference>
<name>A0A556N3W5_9FLAO</name>
<dbReference type="Proteomes" id="UP000316008">
    <property type="component" value="Unassembled WGS sequence"/>
</dbReference>
<reference evidence="7 8" key="1">
    <citation type="submission" date="2019-07" db="EMBL/GenBank/DDBJ databases">
        <authorList>
            <person name="Huq M.A."/>
        </authorList>
    </citation>
    <scope>NUCLEOTIDE SEQUENCE [LARGE SCALE GENOMIC DNA]</scope>
    <source>
        <strain evidence="7 8">MAH-3</strain>
    </source>
</reference>
<gene>
    <name evidence="7" type="ORF">FO442_06060</name>
</gene>
<comment type="caution">
    <text evidence="7">The sequence shown here is derived from an EMBL/GenBank/DDBJ whole genome shotgun (WGS) entry which is preliminary data.</text>
</comment>
<keyword evidence="8" id="KW-1185">Reference proteome</keyword>
<organism evidence="7 8">
    <name type="scientific">Fluviicola chungangensis</name>
    <dbReference type="NCBI Taxonomy" id="2597671"/>
    <lineage>
        <taxon>Bacteria</taxon>
        <taxon>Pseudomonadati</taxon>
        <taxon>Bacteroidota</taxon>
        <taxon>Flavobacteriia</taxon>
        <taxon>Flavobacteriales</taxon>
        <taxon>Crocinitomicaceae</taxon>
        <taxon>Fluviicola</taxon>
    </lineage>
</organism>
<evidence type="ECO:0000256" key="4">
    <source>
        <dbReference type="ARBA" id="ARBA00023136"/>
    </source>
</evidence>
<evidence type="ECO:0000256" key="2">
    <source>
        <dbReference type="ARBA" id="ARBA00022692"/>
    </source>
</evidence>
<dbReference type="EMBL" id="VLPL01000002">
    <property type="protein sequence ID" value="TSJ46723.1"/>
    <property type="molecule type" value="Genomic_DNA"/>
</dbReference>
<proteinExistence type="predicted"/>
<comment type="subcellular location">
    <subcellularLocation>
        <location evidence="1">Membrane</location>
        <topology evidence="1">Single-pass membrane protein</topology>
    </subcellularLocation>
</comment>
<sequence>MEEKRDIDMELKSEQMNEMLSNPPSWIVRSGNGVLLIALLVLIVLAWFIRYPDEISGEVSITSSQAPIELSNQSYIQLKTLNVTENQEVKAGDLIAQFDVQAKQTDILTATHYLDVLERMKGHFPAFIPEFKEQIYLGAFQEQWAALLFNIRLWNNEYKQNTSARELAFIRKEISYREQLQLISGKKIRLSEDEYEMIAEQRAGSERLAEQQAISKQTLNQDMRLQMQAMQTVQAQREQQVQNLIALNALRKDELRLEHEARLQKLQNAVEIQKNLAALRNSFQNWEKHAVWIAPCSGRILFNKLLQVNRFYKAGEASLVIVPEGKGYRAVARISSSGAGKLKTGQKAFIELIDYPKTEFGMLEGKVNSLTQMDKEGKYEVQIILQHPLKTTYNKEIPPKVQLKGKVKILTKDKRLLARFFEQLTDLIK</sequence>
<accession>A0A556N3W5</accession>
<keyword evidence="2 6" id="KW-0812">Transmembrane</keyword>
<feature type="coiled-coil region" evidence="5">
    <location>
        <begin position="256"/>
        <end position="289"/>
    </location>
</feature>
<dbReference type="GO" id="GO:0016020">
    <property type="term" value="C:membrane"/>
    <property type="evidence" value="ECO:0007669"/>
    <property type="project" value="UniProtKB-SubCell"/>
</dbReference>
<evidence type="ECO:0000313" key="7">
    <source>
        <dbReference type="EMBL" id="TSJ46723.1"/>
    </source>
</evidence>